<evidence type="ECO:0000256" key="8">
    <source>
        <dbReference type="ARBA" id="ARBA00022692"/>
    </source>
</evidence>
<dbReference type="GO" id="GO:0006120">
    <property type="term" value="P:mitochondrial electron transport, NADH to ubiquinone"/>
    <property type="evidence" value="ECO:0007669"/>
    <property type="project" value="InterPro"/>
</dbReference>
<comment type="function">
    <text evidence="1">Core subunit of the mitochondrial membrane respiratory chain NADH dehydrogenase (Complex I) that is believed to belong to the minimal assembly required for catalysis. Complex I functions in the transfer of electrons from NADH to the respiratory chain. The immediate electron acceptor for the enzyme is believed to be ubiquinone.</text>
</comment>
<evidence type="ECO:0000256" key="11">
    <source>
        <dbReference type="ARBA" id="ARBA00022982"/>
    </source>
</evidence>
<dbReference type="KEGG" id="btab:3077230"/>
<evidence type="ECO:0000313" key="20">
    <source>
        <dbReference type="EMBL" id="AAU14204.1"/>
    </source>
</evidence>
<dbReference type="PRINTS" id="PR01436">
    <property type="entry name" value="NADHDHGNASE2"/>
</dbReference>
<evidence type="ECO:0000256" key="4">
    <source>
        <dbReference type="ARBA" id="ARBA00012944"/>
    </source>
</evidence>
<dbReference type="EC" id="7.1.1.2" evidence="4 18"/>
<evidence type="ECO:0000256" key="5">
    <source>
        <dbReference type="ARBA" id="ARBA00021008"/>
    </source>
</evidence>
<dbReference type="OrthoDB" id="4092844at2759"/>
<feature type="domain" description="NADH:quinone oxidoreductase/Mrp antiporter transmembrane" evidence="19">
    <location>
        <begin position="64"/>
        <end position="271"/>
    </location>
</feature>
<feature type="transmembrane region" description="Helical" evidence="18">
    <location>
        <begin position="20"/>
        <end position="41"/>
    </location>
</feature>
<proteinExistence type="inferred from homology"/>
<keyword evidence="13 18" id="KW-0520">NAD</keyword>
<dbReference type="InterPro" id="IPR050175">
    <property type="entry name" value="Complex_I_Subunit_2"/>
</dbReference>
<evidence type="ECO:0000256" key="12">
    <source>
        <dbReference type="ARBA" id="ARBA00022989"/>
    </source>
</evidence>
<keyword evidence="10 18" id="KW-1278">Translocase</keyword>
<evidence type="ECO:0000256" key="7">
    <source>
        <dbReference type="ARBA" id="ARBA00022660"/>
    </source>
</evidence>
<feature type="transmembrane region" description="Helical" evidence="18">
    <location>
        <begin position="138"/>
        <end position="155"/>
    </location>
</feature>
<feature type="transmembrane region" description="Helical" evidence="18">
    <location>
        <begin position="185"/>
        <end position="204"/>
    </location>
</feature>
<comment type="function">
    <text evidence="18">Core subunit of the mitochondrial membrane respiratory chain NADH dehydrogenase (Complex I) which catalyzes electron transfer from NADH through the respiratory chain, using ubiquinone as an electron acceptor. Essential for the catalytic activity and assembly of complex I.</text>
</comment>
<evidence type="ECO:0000256" key="18">
    <source>
        <dbReference type="RuleBase" id="RU003403"/>
    </source>
</evidence>
<evidence type="ECO:0000256" key="15">
    <source>
        <dbReference type="ARBA" id="ARBA00023128"/>
    </source>
</evidence>
<organism evidence="20">
    <name type="scientific">Bemisia tabaci</name>
    <name type="common">Sweetpotato whitefly</name>
    <name type="synonym">Aleurodes tabaci</name>
    <dbReference type="NCBI Taxonomy" id="7038"/>
    <lineage>
        <taxon>Eukaryota</taxon>
        <taxon>Metazoa</taxon>
        <taxon>Ecdysozoa</taxon>
        <taxon>Arthropoda</taxon>
        <taxon>Hexapoda</taxon>
        <taxon>Insecta</taxon>
        <taxon>Pterygota</taxon>
        <taxon>Neoptera</taxon>
        <taxon>Paraneoptera</taxon>
        <taxon>Hemiptera</taxon>
        <taxon>Sternorrhyncha</taxon>
        <taxon>Aleyrodoidea</taxon>
        <taxon>Aleyrodidae</taxon>
        <taxon>Aleyrodinae</taxon>
        <taxon>Bemisia</taxon>
    </lineage>
</organism>
<evidence type="ECO:0000256" key="3">
    <source>
        <dbReference type="ARBA" id="ARBA00007012"/>
    </source>
</evidence>
<feature type="transmembrane region" description="Helical" evidence="18">
    <location>
        <begin position="225"/>
        <end position="245"/>
    </location>
</feature>
<dbReference type="CTD" id="4536"/>
<keyword evidence="16 18" id="KW-0472">Membrane</keyword>
<dbReference type="PANTHER" id="PTHR46552">
    <property type="entry name" value="NADH-UBIQUINONE OXIDOREDUCTASE CHAIN 2"/>
    <property type="match status" value="1"/>
</dbReference>
<dbReference type="PANTHER" id="PTHR46552:SF1">
    <property type="entry name" value="NADH-UBIQUINONE OXIDOREDUCTASE CHAIN 2"/>
    <property type="match status" value="1"/>
</dbReference>
<keyword evidence="9 18" id="KW-0999">Mitochondrion inner membrane</keyword>
<dbReference type="Pfam" id="PF00361">
    <property type="entry name" value="Proton_antipo_M"/>
    <property type="match status" value="1"/>
</dbReference>
<geneLocation type="mitochondrion" evidence="20"/>
<feature type="transmembrane region" description="Helical" evidence="18">
    <location>
        <begin position="251"/>
        <end position="277"/>
    </location>
</feature>
<dbReference type="EMBL" id="AY521259">
    <property type="protein sequence ID" value="AAU14204.1"/>
    <property type="molecule type" value="Genomic_DNA"/>
</dbReference>
<feature type="transmembrane region" description="Helical" evidence="18">
    <location>
        <begin position="111"/>
        <end position="132"/>
    </location>
</feature>
<protein>
    <recommendedName>
        <fullName evidence="5 18">NADH-ubiquinone oxidoreductase chain 2</fullName>
        <ecNumber evidence="4 18">7.1.1.2</ecNumber>
    </recommendedName>
</protein>
<comment type="similarity">
    <text evidence="3 18">Belongs to the complex I subunit 2 family.</text>
</comment>
<accession>Q674Q0</accession>
<evidence type="ECO:0000256" key="17">
    <source>
        <dbReference type="ARBA" id="ARBA00049551"/>
    </source>
</evidence>
<evidence type="ECO:0000256" key="13">
    <source>
        <dbReference type="ARBA" id="ARBA00023027"/>
    </source>
</evidence>
<evidence type="ECO:0000256" key="14">
    <source>
        <dbReference type="ARBA" id="ARBA00023075"/>
    </source>
</evidence>
<keyword evidence="11 18" id="KW-0249">Electron transport</keyword>
<evidence type="ECO:0000256" key="2">
    <source>
        <dbReference type="ARBA" id="ARBA00004448"/>
    </source>
</evidence>
<evidence type="ECO:0000256" key="16">
    <source>
        <dbReference type="ARBA" id="ARBA00023136"/>
    </source>
</evidence>
<dbReference type="AlphaFoldDB" id="Q674Q0"/>
<name>Q674Q0_BEMTA</name>
<feature type="transmembrane region" description="Helical" evidence="18">
    <location>
        <begin position="77"/>
        <end position="104"/>
    </location>
</feature>
<reference evidence="20" key="1">
    <citation type="journal article" date="2004" name="Appl. Environ. Microbiol.">
        <title>Evolutionary relationships of primary prokaryotic endosymbionts of whiteflies and their hosts.</title>
        <authorList>
            <person name="Thao M.L."/>
            <person name="Baumann P."/>
        </authorList>
    </citation>
    <scope>NUCLEOTIDE SEQUENCE</scope>
</reference>
<dbReference type="GO" id="GO:0008137">
    <property type="term" value="F:NADH dehydrogenase (ubiquinone) activity"/>
    <property type="evidence" value="ECO:0007669"/>
    <property type="project" value="UniProtKB-EC"/>
</dbReference>
<reference evidence="20" key="2">
    <citation type="journal article" date="2004" name="BMC Evol. Biol.">
        <title>Organization of the mitochondrial genomes of whiteflies, aphids, and psyllids (Hemiptera, Sternorrhyncha).</title>
        <authorList>
            <person name="Thao M.L."/>
            <person name="Baumann L."/>
            <person name="Baumann P."/>
        </authorList>
    </citation>
    <scope>NUCLEOTIDE SEQUENCE</scope>
</reference>
<feature type="transmembrane region" description="Helical" evidence="18">
    <location>
        <begin position="298"/>
        <end position="318"/>
    </location>
</feature>
<evidence type="ECO:0000256" key="1">
    <source>
        <dbReference type="ARBA" id="ARBA00003257"/>
    </source>
</evidence>
<keyword evidence="7 18" id="KW-0679">Respiratory chain</keyword>
<comment type="subcellular location">
    <subcellularLocation>
        <location evidence="2 18">Mitochondrion inner membrane</location>
        <topology evidence="2 18">Multi-pass membrane protein</topology>
    </subcellularLocation>
</comment>
<evidence type="ECO:0000256" key="10">
    <source>
        <dbReference type="ARBA" id="ARBA00022967"/>
    </source>
</evidence>
<evidence type="ECO:0000256" key="9">
    <source>
        <dbReference type="ARBA" id="ARBA00022792"/>
    </source>
</evidence>
<dbReference type="InterPro" id="IPR001750">
    <property type="entry name" value="ND/Mrp_TM"/>
</dbReference>
<keyword evidence="15 18" id="KW-0496">Mitochondrion</keyword>
<evidence type="ECO:0000256" key="6">
    <source>
        <dbReference type="ARBA" id="ARBA00022448"/>
    </source>
</evidence>
<sequence>MKIMLVYLISWFSIMGWTMNNWLMIWYLMEVCLVLFVGLCTSGKGYSVSEVMMSYYLVQSIFSLIMLVFILFYMFNLFYLCSFILILSLMAKMGLFPLHFWFILICGKLDWISFFTLSTLMKLIPLILLYYLFSTSSFSFVLISSSFFGSLLGLNNSVIQKTMGFSSMITVCWFIYSMSISFNLFFFYFISYVIMLFWLVIILNKYSIFYINQFKFNSMNLSMKIMIFIYGLSISGFPPFLGFLVKWLVINYFWLLGFKFLVSLMILVSVLSVYFYLQMFFYIMLMFSSYVKWYTNNFGSFGLLSFLFLMSYIILFMLY</sequence>
<feature type="transmembrane region" description="Helical" evidence="18">
    <location>
        <begin position="53"/>
        <end position="71"/>
    </location>
</feature>
<dbReference type="GO" id="GO:0005743">
    <property type="term" value="C:mitochondrial inner membrane"/>
    <property type="evidence" value="ECO:0007669"/>
    <property type="project" value="UniProtKB-SubCell"/>
</dbReference>
<dbReference type="InterPro" id="IPR003917">
    <property type="entry name" value="NADH_UbQ_OxRdtase_chain2"/>
</dbReference>
<dbReference type="RefSeq" id="YP_086814.1">
    <property type="nucleotide sequence ID" value="NC_006279.1"/>
</dbReference>
<evidence type="ECO:0000259" key="19">
    <source>
        <dbReference type="Pfam" id="PF00361"/>
    </source>
</evidence>
<keyword evidence="12 18" id="KW-1133">Transmembrane helix</keyword>
<keyword evidence="14 18" id="KW-0830">Ubiquinone</keyword>
<comment type="catalytic activity">
    <reaction evidence="17 18">
        <text>a ubiquinone + NADH + 5 H(+)(in) = a ubiquinol + NAD(+) + 4 H(+)(out)</text>
        <dbReference type="Rhea" id="RHEA:29091"/>
        <dbReference type="Rhea" id="RHEA-COMP:9565"/>
        <dbReference type="Rhea" id="RHEA-COMP:9566"/>
        <dbReference type="ChEBI" id="CHEBI:15378"/>
        <dbReference type="ChEBI" id="CHEBI:16389"/>
        <dbReference type="ChEBI" id="CHEBI:17976"/>
        <dbReference type="ChEBI" id="CHEBI:57540"/>
        <dbReference type="ChEBI" id="CHEBI:57945"/>
        <dbReference type="EC" id="7.1.1.2"/>
    </reaction>
</comment>
<keyword evidence="6" id="KW-0813">Transport</keyword>
<dbReference type="GeneID" id="3077230"/>
<keyword evidence="8 18" id="KW-0812">Transmembrane</keyword>